<reference evidence="2 3" key="1">
    <citation type="submission" date="2019-03" db="EMBL/GenBank/DDBJ databases">
        <title>Genomics of glacier-inhabiting Cryobacterium strains.</title>
        <authorList>
            <person name="Liu Q."/>
            <person name="Xin Y.-H."/>
        </authorList>
    </citation>
    <scope>NUCLEOTIDE SEQUENCE [LARGE SCALE GENOMIC DNA]</scope>
    <source>
        <strain evidence="2 3">Sr36</strain>
    </source>
</reference>
<protein>
    <recommendedName>
        <fullName evidence="4">LGFP repeat-containing protein</fullName>
    </recommendedName>
</protein>
<feature type="chain" id="PRO_5020796110" description="LGFP repeat-containing protein" evidence="1">
    <location>
        <begin position="32"/>
        <end position="862"/>
    </location>
</feature>
<gene>
    <name evidence="2" type="ORF">E3T47_00790</name>
</gene>
<keyword evidence="1" id="KW-0732">Signal</keyword>
<dbReference type="RefSeq" id="WP_134553764.1">
    <property type="nucleotide sequence ID" value="NZ_SOHK01000004.1"/>
</dbReference>
<accession>A0A4R9ATB4</accession>
<name>A0A4R9ATB4_9MICO</name>
<dbReference type="OrthoDB" id="9764271at2"/>
<comment type="caution">
    <text evidence="2">The sequence shown here is derived from an EMBL/GenBank/DDBJ whole genome shotgun (WGS) entry which is preliminary data.</text>
</comment>
<organism evidence="2 3">
    <name type="scientific">Cryobacterium ruanii</name>
    <dbReference type="NCBI Taxonomy" id="1259197"/>
    <lineage>
        <taxon>Bacteria</taxon>
        <taxon>Bacillati</taxon>
        <taxon>Actinomycetota</taxon>
        <taxon>Actinomycetes</taxon>
        <taxon>Micrococcales</taxon>
        <taxon>Microbacteriaceae</taxon>
        <taxon>Cryobacterium</taxon>
    </lineage>
</organism>
<feature type="signal peptide" evidence="1">
    <location>
        <begin position="1"/>
        <end position="31"/>
    </location>
</feature>
<evidence type="ECO:0000256" key="1">
    <source>
        <dbReference type="SAM" id="SignalP"/>
    </source>
</evidence>
<dbReference type="InterPro" id="IPR013207">
    <property type="entry name" value="LGFP"/>
</dbReference>
<evidence type="ECO:0000313" key="2">
    <source>
        <dbReference type="EMBL" id="TFD69371.1"/>
    </source>
</evidence>
<proteinExistence type="predicted"/>
<evidence type="ECO:0000313" key="3">
    <source>
        <dbReference type="Proteomes" id="UP000298154"/>
    </source>
</evidence>
<sequence length="862" mass="88056">MRLSVRITAVGFALAAMLGPMFVVTPQEAQAVVGSQFDPGNIVSDEVFYNPVAMSQTEIQSFLETKIGNCLNLLCLNVLRVDTPNVAAETYCGFYQGVGGESAAAIIFKVQQACGISAKVLLVTLQKEQGLVTRSSPSDAILRKAMGMGCPDTSVCDAQYYGFFNQMYAAARQLNRYNNGSFTYIKVGQYNNVRWNPNAACGGSSVLIRNKATAALYYYTPYQPNGAALANVGGLGDGCSSYGNRNFWVYFSDWFGSTQSEIGGNSIRAAYAATGGTGGALGSATSNMIPMSHYGGGLGQAFQNGSIYWSPRTGARIVSGNMLPYYFSTGGAAGPLAWPNSGSSVISQNGGGTGQSFQNGSVYSSPTAGTWSVNGSIRTAYWNQNGSAGPLGWPVAESLSISAGGGGTSQGFQNGSIYNRGTGIAFATSGAIQTRYIALNGPSGALSWPVSAIMTVSGNGGGTAQQFAGGSIYSSPVTGTWEVKSGIRDFYFSANGSAGPLGWPTAASICANVTSCSQTFQNGAVSWSSGPGGRLTSSEIAAAYANAGGESGELGRVTSGILVVAENGGGLAQAFENGSIYSKPSAGAFAVSDNLRTAYFARSGAAGPLGWPLAAADCSRVGGGCGQKFEKGWLYATPDGVSWTSVPEIDSVYAAQGSHLGNLGRTTSGPMTIPQNGGGLGQSFVGGSIYSTTLTGGFAVSGAIRQLYFELGGSAGSLGWPTGAPTCGGSDGDCIQAFQRGSIVTSKKSGTRVALPAIEELYADLGGQNGELGIRTSTLMSISQNGGGFGQAYTRGSIYSSSAGTQAVTGSIRDFYFAQGGSAGGIGWPTSAAVCGQPLGGCAQTFQGGRITWSPDGGARLN</sequence>
<evidence type="ECO:0008006" key="4">
    <source>
        <dbReference type="Google" id="ProtNLM"/>
    </source>
</evidence>
<dbReference type="Proteomes" id="UP000298154">
    <property type="component" value="Unassembled WGS sequence"/>
</dbReference>
<dbReference type="Pfam" id="PF08310">
    <property type="entry name" value="LGFP"/>
    <property type="match status" value="10"/>
</dbReference>
<keyword evidence="3" id="KW-1185">Reference proteome</keyword>
<dbReference type="EMBL" id="SOHK01000004">
    <property type="protein sequence ID" value="TFD69371.1"/>
    <property type="molecule type" value="Genomic_DNA"/>
</dbReference>
<dbReference type="AlphaFoldDB" id="A0A4R9ATB4"/>